<accession>A0ABQ6PL12</accession>
<dbReference type="RefSeq" id="WP_338223183.1">
    <property type="nucleotide sequence ID" value="NZ_BTPD01000003.1"/>
</dbReference>
<name>A0ABQ6PL12_9BACT</name>
<evidence type="ECO:0000313" key="2">
    <source>
        <dbReference type="Proteomes" id="UP001338309"/>
    </source>
</evidence>
<sequence length="93" mass="10908">MGRSTVHYADNKTNNALKKLHNKLRPAGTPVQRVEYIIELLLLRIFETKIKQDEEFKPLRKLFTADYKWKNPKKPEFTVDLNLISKINSIPVT</sequence>
<organism evidence="1 2">
    <name type="scientific">Algoriphagus confluentis</name>
    <dbReference type="NCBI Taxonomy" id="1697556"/>
    <lineage>
        <taxon>Bacteria</taxon>
        <taxon>Pseudomonadati</taxon>
        <taxon>Bacteroidota</taxon>
        <taxon>Cytophagia</taxon>
        <taxon>Cytophagales</taxon>
        <taxon>Cyclobacteriaceae</taxon>
        <taxon>Algoriphagus</taxon>
    </lineage>
</organism>
<dbReference type="Proteomes" id="UP001338309">
    <property type="component" value="Unassembled WGS sequence"/>
</dbReference>
<protein>
    <submittedName>
        <fullName evidence="1">Uncharacterized protein</fullName>
    </submittedName>
</protein>
<keyword evidence="2" id="KW-1185">Reference proteome</keyword>
<dbReference type="EMBL" id="BTPD01000003">
    <property type="protein sequence ID" value="GMQ28428.1"/>
    <property type="molecule type" value="Genomic_DNA"/>
</dbReference>
<gene>
    <name evidence="1" type="ORF">Aconfl_10710</name>
</gene>
<reference evidence="1 2" key="1">
    <citation type="submission" date="2023-08" db="EMBL/GenBank/DDBJ databases">
        <title>Draft genome sequence of Algoriphagus confluentis.</title>
        <authorList>
            <person name="Takatani N."/>
            <person name="Hosokawa M."/>
            <person name="Sawabe T."/>
        </authorList>
    </citation>
    <scope>NUCLEOTIDE SEQUENCE [LARGE SCALE GENOMIC DNA]</scope>
    <source>
        <strain evidence="1 2">NBRC 111222</strain>
    </source>
</reference>
<proteinExistence type="predicted"/>
<comment type="caution">
    <text evidence="1">The sequence shown here is derived from an EMBL/GenBank/DDBJ whole genome shotgun (WGS) entry which is preliminary data.</text>
</comment>
<evidence type="ECO:0000313" key="1">
    <source>
        <dbReference type="EMBL" id="GMQ28428.1"/>
    </source>
</evidence>